<dbReference type="InterPro" id="IPR051400">
    <property type="entry name" value="HAD-like_hydrolase"/>
</dbReference>
<dbReference type="SFLD" id="SFLDG01129">
    <property type="entry name" value="C1.5:_HAD__Beta-PGM__Phosphata"/>
    <property type="match status" value="1"/>
</dbReference>
<dbReference type="NCBIfam" id="TIGR01549">
    <property type="entry name" value="HAD-SF-IA-v1"/>
    <property type="match status" value="1"/>
</dbReference>
<evidence type="ECO:0000256" key="4">
    <source>
        <dbReference type="ARBA" id="ARBA00022842"/>
    </source>
</evidence>
<evidence type="ECO:0000313" key="5">
    <source>
        <dbReference type="EMBL" id="MXR43271.1"/>
    </source>
</evidence>
<evidence type="ECO:0000313" key="6">
    <source>
        <dbReference type="Proteomes" id="UP000437065"/>
    </source>
</evidence>
<protein>
    <submittedName>
        <fullName evidence="5">HAD-IA family hydrolase</fullName>
    </submittedName>
</protein>
<dbReference type="SFLD" id="SFLDS00003">
    <property type="entry name" value="Haloacid_Dehalogenase"/>
    <property type="match status" value="1"/>
</dbReference>
<evidence type="ECO:0000256" key="1">
    <source>
        <dbReference type="ARBA" id="ARBA00001946"/>
    </source>
</evidence>
<name>A0A6B0T3X0_9EURY</name>
<dbReference type="PANTHER" id="PTHR46470">
    <property type="entry name" value="N-ACYLNEURAMINATE-9-PHOSPHATASE"/>
    <property type="match status" value="1"/>
</dbReference>
<evidence type="ECO:0000256" key="2">
    <source>
        <dbReference type="ARBA" id="ARBA00007958"/>
    </source>
</evidence>
<dbReference type="GO" id="GO:0016787">
    <property type="term" value="F:hydrolase activity"/>
    <property type="evidence" value="ECO:0007669"/>
    <property type="project" value="UniProtKB-KW"/>
</dbReference>
<dbReference type="InterPro" id="IPR036412">
    <property type="entry name" value="HAD-like_sf"/>
</dbReference>
<evidence type="ECO:0000256" key="3">
    <source>
        <dbReference type="ARBA" id="ARBA00022801"/>
    </source>
</evidence>
<dbReference type="SUPFAM" id="SSF56784">
    <property type="entry name" value="HAD-like"/>
    <property type="match status" value="1"/>
</dbReference>
<gene>
    <name evidence="5" type="ORF">GRX01_18270</name>
</gene>
<comment type="caution">
    <text evidence="5">The sequence shown here is derived from an EMBL/GenBank/DDBJ whole genome shotgun (WGS) entry which is preliminary data.</text>
</comment>
<dbReference type="Proteomes" id="UP000437065">
    <property type="component" value="Unassembled WGS sequence"/>
</dbReference>
<keyword evidence="6" id="KW-1185">Reference proteome</keyword>
<dbReference type="InterPro" id="IPR023214">
    <property type="entry name" value="HAD_sf"/>
</dbReference>
<keyword evidence="4" id="KW-0460">Magnesium</keyword>
<accession>A0A6B0T3X0</accession>
<comment type="cofactor">
    <cofactor evidence="1">
        <name>Mg(2+)</name>
        <dbReference type="ChEBI" id="CHEBI:18420"/>
    </cofactor>
</comment>
<dbReference type="InterPro" id="IPR006439">
    <property type="entry name" value="HAD-SF_hydro_IA"/>
</dbReference>
<dbReference type="Gene3D" id="3.40.50.1000">
    <property type="entry name" value="HAD superfamily/HAD-like"/>
    <property type="match status" value="1"/>
</dbReference>
<reference evidence="5 6" key="1">
    <citation type="submission" date="2019-12" db="EMBL/GenBank/DDBJ databases">
        <title>Isolation and characterization of three novel carbon monoxide-oxidizing members of Halobacteria from salione crusts and soils.</title>
        <authorList>
            <person name="Myers M.R."/>
            <person name="King G.M."/>
        </authorList>
    </citation>
    <scope>NUCLEOTIDE SEQUENCE [LARGE SCALE GENOMIC DNA]</scope>
    <source>
        <strain evidence="5 6">WSA2</strain>
    </source>
</reference>
<comment type="similarity">
    <text evidence="2">Belongs to the HAD-like hydrolase superfamily.</text>
</comment>
<organism evidence="5 6">
    <name type="scientific">Halobaculum saliterrae</name>
    <dbReference type="NCBI Taxonomy" id="2073113"/>
    <lineage>
        <taxon>Archaea</taxon>
        <taxon>Methanobacteriati</taxon>
        <taxon>Methanobacteriota</taxon>
        <taxon>Stenosarchaea group</taxon>
        <taxon>Halobacteria</taxon>
        <taxon>Halobacteriales</taxon>
        <taxon>Haloferacaceae</taxon>
        <taxon>Halobaculum</taxon>
    </lineage>
</organism>
<keyword evidence="3 5" id="KW-0378">Hydrolase</keyword>
<dbReference type="AlphaFoldDB" id="A0A6B0T3X0"/>
<dbReference type="EMBL" id="WUUS01000016">
    <property type="protein sequence ID" value="MXR43271.1"/>
    <property type="molecule type" value="Genomic_DNA"/>
</dbReference>
<dbReference type="RefSeq" id="WP_321168203.1">
    <property type="nucleotide sequence ID" value="NZ_WUUS01000016.1"/>
</dbReference>
<dbReference type="Gene3D" id="1.20.120.710">
    <property type="entry name" value="Haloacid dehalogenase hydrolase-like domain"/>
    <property type="match status" value="1"/>
</dbReference>
<dbReference type="GO" id="GO:0044281">
    <property type="term" value="P:small molecule metabolic process"/>
    <property type="evidence" value="ECO:0007669"/>
    <property type="project" value="UniProtKB-ARBA"/>
</dbReference>
<proteinExistence type="inferred from homology"/>
<dbReference type="Pfam" id="PF00702">
    <property type="entry name" value="Hydrolase"/>
    <property type="match status" value="1"/>
</dbReference>
<sequence>MSGYEGVLFDLDGTLCRQTGDVTAAYEAAFESVGVDPFGEPAALWPLLEGPPDPDDHVGHLAAGFARLAAIHDRRVDPVALSTAFVAAVDHGAVEFTPGAEAALDRAGETARTGLVTNGPRSRQSPKVEALGLAERLDTVVYAGDLPRRKPHAEPFDRALEAIDVAPADAVYVGNSLKYDVAGAFTAGLDSVWLRPDPDADDEGYAPTWTLDSLDAFDTVLECPGETGD</sequence>